<dbReference type="AlphaFoldDB" id="A0A1B7JRF5"/>
<dbReference type="InterPro" id="IPR038420">
    <property type="entry name" value="PapG_carbohydrate-bd_sf"/>
</dbReference>
<reference evidence="1 2" key="1">
    <citation type="submission" date="2016-04" db="EMBL/GenBank/DDBJ databases">
        <title>ATOL: Assembling a taxonomically balanced genome-scale reconstruction of the evolutionary history of the Enterobacteriaceae.</title>
        <authorList>
            <person name="Plunkett G.III."/>
            <person name="Neeno-Eckwall E.C."/>
            <person name="Glasner J.D."/>
            <person name="Perna N.T."/>
        </authorList>
    </citation>
    <scope>NUCLEOTIDE SEQUENCE [LARGE SCALE GENOMIC DNA]</scope>
    <source>
        <strain evidence="1 2">ATCC 35613</strain>
    </source>
</reference>
<accession>A0A1B7JRF5</accession>
<dbReference type="Gene3D" id="2.60.40.1090">
    <property type="entry name" value="Fimbrial-type adhesion domain"/>
    <property type="match status" value="1"/>
</dbReference>
<dbReference type="EMBL" id="LXEW01000037">
    <property type="protein sequence ID" value="OAT50493.1"/>
    <property type="molecule type" value="Genomic_DNA"/>
</dbReference>
<dbReference type="RefSeq" id="WP_068909278.1">
    <property type="nucleotide sequence ID" value="NZ_LXEW01000037.1"/>
</dbReference>
<evidence type="ECO:0000313" key="1">
    <source>
        <dbReference type="EMBL" id="OAT50493.1"/>
    </source>
</evidence>
<dbReference type="GO" id="GO:0007155">
    <property type="term" value="P:cell adhesion"/>
    <property type="evidence" value="ECO:0007669"/>
    <property type="project" value="InterPro"/>
</dbReference>
<dbReference type="InterPro" id="IPR036937">
    <property type="entry name" value="Adhesion_dom_fimbrial_sf"/>
</dbReference>
<keyword evidence="2" id="KW-1185">Reference proteome</keyword>
<dbReference type="GO" id="GO:0009289">
    <property type="term" value="C:pilus"/>
    <property type="evidence" value="ECO:0007669"/>
    <property type="project" value="InterPro"/>
</dbReference>
<proteinExistence type="predicted"/>
<dbReference type="PATRIC" id="fig|1354272.4.peg.2706"/>
<gene>
    <name evidence="1" type="ORF">M998_2655</name>
</gene>
<name>A0A1B7JRF5_9GAMM</name>
<dbReference type="OrthoDB" id="6638395at2"/>
<dbReference type="Proteomes" id="UP000078224">
    <property type="component" value="Unassembled WGS sequence"/>
</dbReference>
<protein>
    <submittedName>
        <fullName evidence="1">SfpG family protein</fullName>
    </submittedName>
</protein>
<sequence>MSIKKNAVVLTVFCLSFFPVKSISEEYRHFLWSMEKKIITNDIYINYDDHNNSGQSYLSGGFKGEYNARNLYSNCSGNQNNLNSTQEKTAWLIIRDSIVIGNSLIKLDILNQSGWRYPAQPQDVGYVSKVNQITVNTPVGVCWPNGGVTTVDFHWSDAVIKATVVSGGLAPGIYRAPVMFYYGFEENKFTSESYKGPSANIPNLIKAGYGGIDSFNLVIAVRSKCNFNTNVISLKHDIILGKEETYESNLSTYNISCDSEVPITMELIGANKVSGKNSNYTTCGDGECELKFSNGKYKDETKVIGSKDYIINSTFHMNGKVNAGTFQGAGVLRLTIH</sequence>
<organism evidence="1 2">
    <name type="scientific">Providencia heimbachae ATCC 35613</name>
    <dbReference type="NCBI Taxonomy" id="1354272"/>
    <lineage>
        <taxon>Bacteria</taxon>
        <taxon>Pseudomonadati</taxon>
        <taxon>Pseudomonadota</taxon>
        <taxon>Gammaproteobacteria</taxon>
        <taxon>Enterobacterales</taxon>
        <taxon>Morganellaceae</taxon>
        <taxon>Providencia</taxon>
    </lineage>
</organism>
<comment type="caution">
    <text evidence="1">The sequence shown here is derived from an EMBL/GenBank/DDBJ whole genome shotgun (WGS) entry which is preliminary data.</text>
</comment>
<evidence type="ECO:0000313" key="2">
    <source>
        <dbReference type="Proteomes" id="UP000078224"/>
    </source>
</evidence>
<dbReference type="Gene3D" id="2.60.40.1370">
    <property type="entry name" value="Bacterial adhesin receptor binding domain"/>
    <property type="match status" value="1"/>
</dbReference>